<dbReference type="InterPro" id="IPR000719">
    <property type="entry name" value="Prot_kinase_dom"/>
</dbReference>
<gene>
    <name evidence="10" type="ORF">AN216_20040</name>
</gene>
<evidence type="ECO:0000256" key="2">
    <source>
        <dbReference type="ARBA" id="ARBA00012513"/>
    </source>
</evidence>
<dbReference type="CDD" id="cd14014">
    <property type="entry name" value="STKc_PknB_like"/>
    <property type="match status" value="1"/>
</dbReference>
<dbReference type="PANTHER" id="PTHR43671:SF13">
    <property type="entry name" value="SERINE_THREONINE-PROTEIN KINASE NEK2"/>
    <property type="match status" value="1"/>
</dbReference>
<dbReference type="GO" id="GO:0005524">
    <property type="term" value="F:ATP binding"/>
    <property type="evidence" value="ECO:0007669"/>
    <property type="project" value="UniProtKB-UniRule"/>
</dbReference>
<dbReference type="SUPFAM" id="SSF56112">
    <property type="entry name" value="Protein kinase-like (PK-like)"/>
    <property type="match status" value="1"/>
</dbReference>
<evidence type="ECO:0000313" key="10">
    <source>
        <dbReference type="EMBL" id="OEU96564.1"/>
    </source>
</evidence>
<feature type="compositionally biased region" description="Low complexity" evidence="8">
    <location>
        <begin position="358"/>
        <end position="373"/>
    </location>
</feature>
<accession>A0A1E7JY21</accession>
<dbReference type="EC" id="2.7.11.1" evidence="2"/>
<organism evidence="10 11">
    <name type="scientific">Streptomyces oceani</name>
    <dbReference type="NCBI Taxonomy" id="1075402"/>
    <lineage>
        <taxon>Bacteria</taxon>
        <taxon>Bacillati</taxon>
        <taxon>Actinomycetota</taxon>
        <taxon>Actinomycetes</taxon>
        <taxon>Kitasatosporales</taxon>
        <taxon>Streptomycetaceae</taxon>
        <taxon>Streptomyces</taxon>
    </lineage>
</organism>
<dbReference type="PATRIC" id="fig|1075402.3.peg.1488"/>
<dbReference type="STRING" id="1075402.AN216_20040"/>
<protein>
    <recommendedName>
        <fullName evidence="2">non-specific serine/threonine protein kinase</fullName>
        <ecNumber evidence="2">2.7.11.1</ecNumber>
    </recommendedName>
</protein>
<name>A0A1E7JY21_9ACTN</name>
<dbReference type="EMBL" id="LJGU01000137">
    <property type="protein sequence ID" value="OEU96564.1"/>
    <property type="molecule type" value="Genomic_DNA"/>
</dbReference>
<evidence type="ECO:0000259" key="9">
    <source>
        <dbReference type="PROSITE" id="PS50011"/>
    </source>
</evidence>
<dbReference type="OrthoDB" id="4326323at2"/>
<evidence type="ECO:0000256" key="7">
    <source>
        <dbReference type="PROSITE-ProRule" id="PRU10141"/>
    </source>
</evidence>
<dbReference type="InterPro" id="IPR017441">
    <property type="entry name" value="Protein_kinase_ATP_BS"/>
</dbReference>
<feature type="region of interest" description="Disordered" evidence="8">
    <location>
        <begin position="301"/>
        <end position="421"/>
    </location>
</feature>
<comment type="caution">
    <text evidence="10">The sequence shown here is derived from an EMBL/GenBank/DDBJ whole genome shotgun (WGS) entry which is preliminary data.</text>
</comment>
<evidence type="ECO:0000256" key="6">
    <source>
        <dbReference type="ARBA" id="ARBA00022840"/>
    </source>
</evidence>
<dbReference type="GO" id="GO:0004674">
    <property type="term" value="F:protein serine/threonine kinase activity"/>
    <property type="evidence" value="ECO:0007669"/>
    <property type="project" value="UniProtKB-KW"/>
</dbReference>
<evidence type="ECO:0000256" key="8">
    <source>
        <dbReference type="SAM" id="MobiDB-lite"/>
    </source>
</evidence>
<dbReference type="RefSeq" id="WP_070198065.1">
    <property type="nucleotide sequence ID" value="NZ_LJGU01000137.1"/>
</dbReference>
<proteinExistence type="inferred from homology"/>
<dbReference type="Gene3D" id="1.10.510.10">
    <property type="entry name" value="Transferase(Phosphotransferase) domain 1"/>
    <property type="match status" value="1"/>
</dbReference>
<dbReference type="PANTHER" id="PTHR43671">
    <property type="entry name" value="SERINE/THREONINE-PROTEIN KINASE NEK"/>
    <property type="match status" value="1"/>
</dbReference>
<reference evidence="10 11" key="1">
    <citation type="journal article" date="2016" name="Front. Microbiol.">
        <title>Comparative Genomics Analysis of Streptomyces Species Reveals Their Adaptation to the Marine Environment and Their Diversity at the Genomic Level.</title>
        <authorList>
            <person name="Tian X."/>
            <person name="Zhang Z."/>
            <person name="Yang T."/>
            <person name="Chen M."/>
            <person name="Li J."/>
            <person name="Chen F."/>
            <person name="Yang J."/>
            <person name="Li W."/>
            <person name="Zhang B."/>
            <person name="Zhang Z."/>
            <person name="Wu J."/>
            <person name="Zhang C."/>
            <person name="Long L."/>
            <person name="Xiao J."/>
        </authorList>
    </citation>
    <scope>NUCLEOTIDE SEQUENCE [LARGE SCALE GENOMIC DNA]</scope>
    <source>
        <strain evidence="10 11">SCSIO 02100</strain>
    </source>
</reference>
<keyword evidence="4 7" id="KW-0547">Nucleotide-binding</keyword>
<dbReference type="Pfam" id="PF00069">
    <property type="entry name" value="Pkinase"/>
    <property type="match status" value="1"/>
</dbReference>
<keyword evidence="10" id="KW-0723">Serine/threonine-protein kinase</keyword>
<keyword evidence="3" id="KW-0808">Transferase</keyword>
<evidence type="ECO:0000256" key="4">
    <source>
        <dbReference type="ARBA" id="ARBA00022741"/>
    </source>
</evidence>
<dbReference type="Gene3D" id="3.30.200.20">
    <property type="entry name" value="Phosphorylase Kinase, domain 1"/>
    <property type="match status" value="1"/>
</dbReference>
<dbReference type="AlphaFoldDB" id="A0A1E7JY21"/>
<evidence type="ECO:0000256" key="3">
    <source>
        <dbReference type="ARBA" id="ARBA00022679"/>
    </source>
</evidence>
<evidence type="ECO:0000256" key="5">
    <source>
        <dbReference type="ARBA" id="ARBA00022777"/>
    </source>
</evidence>
<dbReference type="InterPro" id="IPR011009">
    <property type="entry name" value="Kinase-like_dom_sf"/>
</dbReference>
<evidence type="ECO:0000313" key="11">
    <source>
        <dbReference type="Proteomes" id="UP000176101"/>
    </source>
</evidence>
<evidence type="ECO:0000256" key="1">
    <source>
        <dbReference type="ARBA" id="ARBA00010886"/>
    </source>
</evidence>
<feature type="binding site" evidence="7">
    <location>
        <position position="45"/>
    </location>
    <ligand>
        <name>ATP</name>
        <dbReference type="ChEBI" id="CHEBI:30616"/>
    </ligand>
</feature>
<dbReference type="PROSITE" id="PS00107">
    <property type="entry name" value="PROTEIN_KINASE_ATP"/>
    <property type="match status" value="1"/>
</dbReference>
<feature type="domain" description="Protein kinase" evidence="9">
    <location>
        <begin position="17"/>
        <end position="272"/>
    </location>
</feature>
<dbReference type="Proteomes" id="UP000176101">
    <property type="component" value="Unassembled WGS sequence"/>
</dbReference>
<dbReference type="InterPro" id="IPR050660">
    <property type="entry name" value="NEK_Ser/Thr_kinase"/>
</dbReference>
<dbReference type="SMART" id="SM00220">
    <property type="entry name" value="S_TKc"/>
    <property type="match status" value="1"/>
</dbReference>
<keyword evidence="5 10" id="KW-0418">Kinase</keyword>
<dbReference type="PROSITE" id="PS00108">
    <property type="entry name" value="PROTEIN_KINASE_ST"/>
    <property type="match status" value="1"/>
</dbReference>
<dbReference type="InterPro" id="IPR008271">
    <property type="entry name" value="Ser/Thr_kinase_AS"/>
</dbReference>
<dbReference type="PROSITE" id="PS50011">
    <property type="entry name" value="PROTEIN_KINASE_DOM"/>
    <property type="match status" value="1"/>
</dbReference>
<comment type="similarity">
    <text evidence="1">Belongs to the protein kinase superfamily. NEK Ser/Thr protein kinase family. NIMA subfamily.</text>
</comment>
<sequence>MHTTPLSPEDPVTLGGFELQARIGQGGMGRVFLGESPGGEPAAVKVIKPSVVDSESRLRFAQEVEVLKTVWGPRIAALMGYDAEAEQPWLATEYVEGADLGKHVKVHGPMGCLLVAALGAILAETLASVHDQGLLHRDLKPANVLLGPNGPKIIDFGLAVFAESSISLTAPDQVVGTPVCMAPEQAANLKPLSSAVDVYSLGAVLLFAATGHYPYRAATPYLVFQQVTDPNAVPDLSGAPEELTPLLADMLARSAEDRPSLTEVVRHCRSLIEAQGMKIAQARRRLTAYATSMAQQDVPEAADLGGPLSTAPFPALSTVSDPPRSGQEGGTRPDSEEPRTATSQPSDTTGRDTPEPPSSSVCDSPVSATGPERSQPEPREPQSPHLGRQRSASVRHTVLHSKQARTTAAQLRRTYAAGAPF</sequence>
<keyword evidence="11" id="KW-1185">Reference proteome</keyword>
<keyword evidence="6 7" id="KW-0067">ATP-binding</keyword>